<name>A0A425AI34_NEIME</name>
<proteinExistence type="predicted"/>
<accession>A0A425AI34</accession>
<dbReference type="RefSeq" id="WP_002222956.1">
    <property type="nucleotide sequence ID" value="NZ_JAOXYV010000023.1"/>
</dbReference>
<protein>
    <submittedName>
        <fullName evidence="1">Uncharacterized protein</fullName>
    </submittedName>
</protein>
<dbReference type="EMBL" id="NWXB01000033">
    <property type="protein sequence ID" value="RQJ64281.1"/>
    <property type="molecule type" value="Genomic_DNA"/>
</dbReference>
<evidence type="ECO:0000313" key="2">
    <source>
        <dbReference type="Proteomes" id="UP000283829"/>
    </source>
</evidence>
<dbReference type="OMA" id="QHYITSI"/>
<dbReference type="AlphaFoldDB" id="A0A425AI34"/>
<gene>
    <name evidence="1" type="ORF">COI09_11300</name>
</gene>
<organism evidence="1 2">
    <name type="scientific">Neisseria meningitidis</name>
    <dbReference type="NCBI Taxonomy" id="487"/>
    <lineage>
        <taxon>Bacteria</taxon>
        <taxon>Pseudomonadati</taxon>
        <taxon>Pseudomonadota</taxon>
        <taxon>Betaproteobacteria</taxon>
        <taxon>Neisseriales</taxon>
        <taxon>Neisseriaceae</taxon>
        <taxon>Neisseria</taxon>
    </lineage>
</organism>
<reference evidence="1 2" key="1">
    <citation type="submission" date="2017-09" db="EMBL/GenBank/DDBJ databases">
        <title>Phenotypic and genotypic characterization of Colombian isolates of Neisseria meningitidis recovered from invasive disease.</title>
        <authorList>
            <person name="Duarte C."/>
            <person name="Gabastou J.M."/>
            <person name="Moreno J."/>
        </authorList>
    </citation>
    <scope>NUCLEOTIDE SEQUENCE [LARGE SCALE GENOMIC DNA]</scope>
    <source>
        <strain evidence="1 2">INS-Nm1124</strain>
    </source>
</reference>
<dbReference type="Proteomes" id="UP000283829">
    <property type="component" value="Unassembled WGS sequence"/>
</dbReference>
<evidence type="ECO:0000313" key="1">
    <source>
        <dbReference type="EMBL" id="RQJ64281.1"/>
    </source>
</evidence>
<comment type="caution">
    <text evidence="1">The sequence shown here is derived from an EMBL/GenBank/DDBJ whole genome shotgun (WGS) entry which is preliminary data.</text>
</comment>
<sequence length="168" mass="19472">METTFALLNFKESLCYIYPPTEPVRYVSSIVALNVHSPNGTGDWHSAKALSDRAYPEKFYIYGENQERNTNHLFGDNGIIDGTDRLNKMGYFPENIPVWLADHPRACVDYLYTAVLQTGSIGRVILDDWFPSDEDKQSVYDLLNQIEPHLNTQEWENLQLWKRKNPIM</sequence>